<dbReference type="PANTHER" id="PTHR10159:SF533">
    <property type="entry name" value="TYROSINE-PROTEIN PHOSPHATASE VHP-1"/>
    <property type="match status" value="1"/>
</dbReference>
<gene>
    <name evidence="8" type="ORF">O3P69_018696</name>
</gene>
<dbReference type="SUPFAM" id="SSF52821">
    <property type="entry name" value="Rhodanese/Cell cycle control phosphatase"/>
    <property type="match status" value="1"/>
</dbReference>
<reference evidence="8 9" key="1">
    <citation type="submission" date="2023-03" db="EMBL/GenBank/DDBJ databases">
        <title>High-quality genome of Scylla paramamosain provides insights in environmental adaptation.</title>
        <authorList>
            <person name="Zhang L."/>
        </authorList>
    </citation>
    <scope>NUCLEOTIDE SEQUENCE [LARGE SCALE GENOMIC DNA]</scope>
    <source>
        <strain evidence="8">LZ_2023a</strain>
        <tissue evidence="8">Muscle</tissue>
    </source>
</reference>
<dbReference type="InterPro" id="IPR008343">
    <property type="entry name" value="MKP"/>
</dbReference>
<evidence type="ECO:0000259" key="5">
    <source>
        <dbReference type="PROSITE" id="PS50054"/>
    </source>
</evidence>
<dbReference type="EMBL" id="JARAKH010000046">
    <property type="protein sequence ID" value="KAK8377959.1"/>
    <property type="molecule type" value="Genomic_DNA"/>
</dbReference>
<feature type="domain" description="Rhodanese" evidence="7">
    <location>
        <begin position="4"/>
        <end position="118"/>
    </location>
</feature>
<feature type="domain" description="Tyrosine-protein phosphatase" evidence="5">
    <location>
        <begin position="141"/>
        <end position="283"/>
    </location>
</feature>
<comment type="caution">
    <text evidence="8">The sequence shown here is derived from an EMBL/GenBank/DDBJ whole genome shotgun (WGS) entry which is preliminary data.</text>
</comment>
<dbReference type="PANTHER" id="PTHR10159">
    <property type="entry name" value="DUAL SPECIFICITY PROTEIN PHOSPHATASE"/>
    <property type="match status" value="1"/>
</dbReference>
<organism evidence="8 9">
    <name type="scientific">Scylla paramamosain</name>
    <name type="common">Mud crab</name>
    <dbReference type="NCBI Taxonomy" id="85552"/>
    <lineage>
        <taxon>Eukaryota</taxon>
        <taxon>Metazoa</taxon>
        <taxon>Ecdysozoa</taxon>
        <taxon>Arthropoda</taxon>
        <taxon>Crustacea</taxon>
        <taxon>Multicrustacea</taxon>
        <taxon>Malacostraca</taxon>
        <taxon>Eumalacostraca</taxon>
        <taxon>Eucarida</taxon>
        <taxon>Decapoda</taxon>
        <taxon>Pleocyemata</taxon>
        <taxon>Brachyura</taxon>
        <taxon>Eubrachyura</taxon>
        <taxon>Portunoidea</taxon>
        <taxon>Portunidae</taxon>
        <taxon>Portuninae</taxon>
        <taxon>Scylla</taxon>
    </lineage>
</organism>
<dbReference type="GO" id="GO:0033550">
    <property type="term" value="F:MAP kinase tyrosine phosphatase activity"/>
    <property type="evidence" value="ECO:0007669"/>
    <property type="project" value="TreeGrafter"/>
</dbReference>
<dbReference type="EC" id="3.1.3.48" evidence="2"/>
<dbReference type="InterPro" id="IPR029021">
    <property type="entry name" value="Prot-tyrosine_phosphatase-like"/>
</dbReference>
<dbReference type="GO" id="GO:0043409">
    <property type="term" value="P:negative regulation of MAPK cascade"/>
    <property type="evidence" value="ECO:0007669"/>
    <property type="project" value="TreeGrafter"/>
</dbReference>
<keyword evidence="4" id="KW-0904">Protein phosphatase</keyword>
<keyword evidence="9" id="KW-1185">Reference proteome</keyword>
<comment type="similarity">
    <text evidence="1">Belongs to the protein-tyrosine phosphatase family. Non-receptor class dual specificity subfamily.</text>
</comment>
<dbReference type="PROSITE" id="PS50206">
    <property type="entry name" value="RHODANESE_3"/>
    <property type="match status" value="1"/>
</dbReference>
<evidence type="ECO:0000313" key="8">
    <source>
        <dbReference type="EMBL" id="KAK8377959.1"/>
    </source>
</evidence>
<dbReference type="InterPro" id="IPR000387">
    <property type="entry name" value="Tyr_Pase_dom"/>
</dbReference>
<evidence type="ECO:0000256" key="3">
    <source>
        <dbReference type="ARBA" id="ARBA00022801"/>
    </source>
</evidence>
<sequence length="328" mass="36485">MLVRSEKALIIDTRTFCEYNTSHILNSVNVWSSKIRKKRLQQDSISVHDYLAQACHVSEVPGGVDIIVYDHSAPSLSAVPQDSFLHVLLNKLGKAFPAVFLLAGGFLEFQARYPELCEDSSKKGTPLTTQSQPCMPVANIGPTRILPFLYLGSQNDANNKQLLQGYNILYELNVSISCPKPDFVQESHFMRIPVNDNFSEKLLPYFNDAFNFIDKVREGGGCVLVHCLAGVSRSATVAIAYVMKHLSLPFEEAYMYVKSRRPTISPNINFVGQLAELDRQLRRDPGAPRDPASAPILLRPPASPCLPCTPSAPTTLLTRPLRWEVTEP</sequence>
<evidence type="ECO:0000256" key="2">
    <source>
        <dbReference type="ARBA" id="ARBA00013064"/>
    </source>
</evidence>
<keyword evidence="3" id="KW-0378">Hydrolase</keyword>
<dbReference type="InterPro" id="IPR020422">
    <property type="entry name" value="TYR_PHOSPHATASE_DUAL_dom"/>
</dbReference>
<dbReference type="SMART" id="SM00195">
    <property type="entry name" value="DSPc"/>
    <property type="match status" value="1"/>
</dbReference>
<name>A0AAW0SRC1_SCYPA</name>
<dbReference type="FunFam" id="3.90.190.10:FF:000208">
    <property type="entry name" value="Vh5 dual specificity phosphatase, putative"/>
    <property type="match status" value="1"/>
</dbReference>
<dbReference type="Gene3D" id="3.40.250.10">
    <property type="entry name" value="Rhodanese-like domain"/>
    <property type="match status" value="1"/>
</dbReference>
<dbReference type="GO" id="GO:0005737">
    <property type="term" value="C:cytoplasm"/>
    <property type="evidence" value="ECO:0007669"/>
    <property type="project" value="TreeGrafter"/>
</dbReference>
<accession>A0AAW0SRC1</accession>
<proteinExistence type="inferred from homology"/>
<dbReference type="InterPro" id="IPR001763">
    <property type="entry name" value="Rhodanese-like_dom"/>
</dbReference>
<dbReference type="Pfam" id="PF00581">
    <property type="entry name" value="Rhodanese"/>
    <property type="match status" value="1"/>
</dbReference>
<dbReference type="PRINTS" id="PR01764">
    <property type="entry name" value="MAPKPHPHTASE"/>
</dbReference>
<evidence type="ECO:0000313" key="9">
    <source>
        <dbReference type="Proteomes" id="UP001487740"/>
    </source>
</evidence>
<dbReference type="InterPro" id="IPR000340">
    <property type="entry name" value="Dual-sp_phosphatase_cat-dom"/>
</dbReference>
<dbReference type="Proteomes" id="UP001487740">
    <property type="component" value="Unassembled WGS sequence"/>
</dbReference>
<dbReference type="InterPro" id="IPR016130">
    <property type="entry name" value="Tyr_Pase_AS"/>
</dbReference>
<dbReference type="PROSITE" id="PS50056">
    <property type="entry name" value="TYR_PHOSPHATASE_2"/>
    <property type="match status" value="1"/>
</dbReference>
<evidence type="ECO:0000259" key="6">
    <source>
        <dbReference type="PROSITE" id="PS50056"/>
    </source>
</evidence>
<dbReference type="AlphaFoldDB" id="A0AAW0SRC1"/>
<dbReference type="CDD" id="cd01446">
    <property type="entry name" value="DSP_MapKP"/>
    <property type="match status" value="1"/>
</dbReference>
<dbReference type="SMART" id="SM00450">
    <property type="entry name" value="RHOD"/>
    <property type="match status" value="1"/>
</dbReference>
<dbReference type="CDD" id="cd14568">
    <property type="entry name" value="DSP_MKP_classIII"/>
    <property type="match status" value="1"/>
</dbReference>
<dbReference type="InterPro" id="IPR036873">
    <property type="entry name" value="Rhodanese-like_dom_sf"/>
</dbReference>
<evidence type="ECO:0000259" key="7">
    <source>
        <dbReference type="PROSITE" id="PS50206"/>
    </source>
</evidence>
<protein>
    <recommendedName>
        <fullName evidence="2">protein-tyrosine-phosphatase</fullName>
        <ecNumber evidence="2">3.1.3.48</ecNumber>
    </recommendedName>
</protein>
<dbReference type="GO" id="GO:0017017">
    <property type="term" value="F:MAP kinase tyrosine/serine/threonine phosphatase activity"/>
    <property type="evidence" value="ECO:0007669"/>
    <property type="project" value="InterPro"/>
</dbReference>
<evidence type="ECO:0000256" key="1">
    <source>
        <dbReference type="ARBA" id="ARBA00008601"/>
    </source>
</evidence>
<feature type="domain" description="Tyrosine specific protein phosphatases" evidence="6">
    <location>
        <begin position="207"/>
        <end position="264"/>
    </location>
</feature>
<evidence type="ECO:0000256" key="4">
    <source>
        <dbReference type="ARBA" id="ARBA00022912"/>
    </source>
</evidence>
<dbReference type="Gene3D" id="3.90.190.10">
    <property type="entry name" value="Protein tyrosine phosphatase superfamily"/>
    <property type="match status" value="1"/>
</dbReference>
<dbReference type="PROSITE" id="PS00383">
    <property type="entry name" value="TYR_PHOSPHATASE_1"/>
    <property type="match status" value="1"/>
</dbReference>
<dbReference type="GO" id="GO:0008330">
    <property type="term" value="F:protein tyrosine/threonine phosphatase activity"/>
    <property type="evidence" value="ECO:0007669"/>
    <property type="project" value="TreeGrafter"/>
</dbReference>
<dbReference type="Pfam" id="PF00782">
    <property type="entry name" value="DSPc"/>
    <property type="match status" value="1"/>
</dbReference>
<dbReference type="PROSITE" id="PS50054">
    <property type="entry name" value="TYR_PHOSPHATASE_DUAL"/>
    <property type="match status" value="1"/>
</dbReference>
<dbReference type="SUPFAM" id="SSF52799">
    <property type="entry name" value="(Phosphotyrosine protein) phosphatases II"/>
    <property type="match status" value="1"/>
</dbReference>